<dbReference type="EMBL" id="AP024597">
    <property type="protein sequence ID" value="BCU68765.1"/>
    <property type="molecule type" value="Genomic_DNA"/>
</dbReference>
<evidence type="ECO:0000313" key="2">
    <source>
        <dbReference type="Proteomes" id="UP000825123"/>
    </source>
</evidence>
<accession>A0A8D5U457</accession>
<dbReference type="AlphaFoldDB" id="A0A8D5U457"/>
<evidence type="ECO:0000313" key="1">
    <source>
        <dbReference type="EMBL" id="BCU68765.1"/>
    </source>
</evidence>
<protein>
    <submittedName>
        <fullName evidence="1">Uncharacterized protein</fullName>
    </submittedName>
</protein>
<proteinExistence type="predicted"/>
<name>A0A8D5U457_9CREN</name>
<gene>
    <name evidence="1" type="ORF">KN1_00620</name>
</gene>
<dbReference type="Proteomes" id="UP000825123">
    <property type="component" value="Chromosome"/>
</dbReference>
<dbReference type="KEGG" id="csty:KN1_00620"/>
<reference evidence="1 2" key="1">
    <citation type="submission" date="2021-04" db="EMBL/GenBank/DDBJ databases">
        <title>Complete genome sequence of Stygiolobus sp. KN-1.</title>
        <authorList>
            <person name="Nakamura K."/>
            <person name="Sakai H."/>
            <person name="Kurosawa N."/>
        </authorList>
    </citation>
    <scope>NUCLEOTIDE SEQUENCE [LARGE SCALE GENOMIC DNA]</scope>
    <source>
        <strain evidence="1 2">KN-1</strain>
    </source>
</reference>
<organism evidence="1 2">
    <name type="scientific">Stygiolobus caldivivus</name>
    <dbReference type="NCBI Taxonomy" id="2824673"/>
    <lineage>
        <taxon>Archaea</taxon>
        <taxon>Thermoproteota</taxon>
        <taxon>Thermoprotei</taxon>
        <taxon>Sulfolobales</taxon>
        <taxon>Sulfolobaceae</taxon>
        <taxon>Stygiolobus</taxon>
    </lineage>
</organism>
<sequence>MLSAYGRATTEVLVEKDHVYYSTFKVGEWAV</sequence>
<keyword evidence="2" id="KW-1185">Reference proteome</keyword>